<feature type="region of interest" description="Disordered" evidence="1">
    <location>
        <begin position="175"/>
        <end position="234"/>
    </location>
</feature>
<gene>
    <name evidence="2" type="ORF">RUM43_011498</name>
</gene>
<reference evidence="2 3" key="1">
    <citation type="submission" date="2023-10" db="EMBL/GenBank/DDBJ databases">
        <title>Genomes of two closely related lineages of the louse Polyplax serrata with different host specificities.</title>
        <authorList>
            <person name="Martinu J."/>
            <person name="Tarabai H."/>
            <person name="Stefka J."/>
            <person name="Hypsa V."/>
        </authorList>
    </citation>
    <scope>NUCLEOTIDE SEQUENCE [LARGE SCALE GENOMIC DNA]</scope>
    <source>
        <strain evidence="2">HR10_N</strain>
    </source>
</reference>
<evidence type="ECO:0000313" key="2">
    <source>
        <dbReference type="EMBL" id="KAK6621192.1"/>
    </source>
</evidence>
<sequence length="234" mass="26798">MRGLPVKYPREANTFADEFFDMDTVKRALTKAGTEYLKRWYSFVGYLPGTFPLTPVKKSRHWYQENPRDKDTEEQKGSHGHRIPARRQKDERGEREKYFDEFRVDSIKLYVQSEGYDDLKSFLFFQIVTHPGMHTASSSRTDKSCILHMFIGTKSLSKKGREGEYFQDAGIITGPCRSSNTRSEGDTKTPGIEGKTKLSRALSSNKKKATAEKSTRGNRKPPYLGRPLQAYGGY</sequence>
<accession>A0AAN8P920</accession>
<organism evidence="2 3">
    <name type="scientific">Polyplax serrata</name>
    <name type="common">Common mouse louse</name>
    <dbReference type="NCBI Taxonomy" id="468196"/>
    <lineage>
        <taxon>Eukaryota</taxon>
        <taxon>Metazoa</taxon>
        <taxon>Ecdysozoa</taxon>
        <taxon>Arthropoda</taxon>
        <taxon>Hexapoda</taxon>
        <taxon>Insecta</taxon>
        <taxon>Pterygota</taxon>
        <taxon>Neoptera</taxon>
        <taxon>Paraneoptera</taxon>
        <taxon>Psocodea</taxon>
        <taxon>Troctomorpha</taxon>
        <taxon>Phthiraptera</taxon>
        <taxon>Anoplura</taxon>
        <taxon>Polyplacidae</taxon>
        <taxon>Polyplax</taxon>
    </lineage>
</organism>
<comment type="caution">
    <text evidence="2">The sequence shown here is derived from an EMBL/GenBank/DDBJ whole genome shotgun (WGS) entry which is preliminary data.</text>
</comment>
<feature type="region of interest" description="Disordered" evidence="1">
    <location>
        <begin position="62"/>
        <end position="94"/>
    </location>
</feature>
<proteinExistence type="predicted"/>
<evidence type="ECO:0000256" key="1">
    <source>
        <dbReference type="SAM" id="MobiDB-lite"/>
    </source>
</evidence>
<protein>
    <submittedName>
        <fullName evidence="2">Uncharacterized protein</fullName>
    </submittedName>
</protein>
<feature type="compositionally biased region" description="Basic and acidic residues" evidence="1">
    <location>
        <begin position="62"/>
        <end position="77"/>
    </location>
</feature>
<dbReference type="EMBL" id="JAWJWE010000039">
    <property type="protein sequence ID" value="KAK6621192.1"/>
    <property type="molecule type" value="Genomic_DNA"/>
</dbReference>
<dbReference type="Proteomes" id="UP001372834">
    <property type="component" value="Unassembled WGS sequence"/>
</dbReference>
<name>A0AAN8P920_POLSC</name>
<evidence type="ECO:0000313" key="3">
    <source>
        <dbReference type="Proteomes" id="UP001372834"/>
    </source>
</evidence>
<dbReference type="AlphaFoldDB" id="A0AAN8P920"/>